<organism evidence="10 11">
    <name type="scientific">Phytohabitans rumicis</name>
    <dbReference type="NCBI Taxonomy" id="1076125"/>
    <lineage>
        <taxon>Bacteria</taxon>
        <taxon>Bacillati</taxon>
        <taxon>Actinomycetota</taxon>
        <taxon>Actinomycetes</taxon>
        <taxon>Micromonosporales</taxon>
        <taxon>Micromonosporaceae</taxon>
    </lineage>
</organism>
<comment type="similarity">
    <text evidence="8">Belongs to the polysaccharide lyase 9 family.</text>
</comment>
<dbReference type="CDD" id="cd04082">
    <property type="entry name" value="CBM35_pectate_lyase-like"/>
    <property type="match status" value="1"/>
</dbReference>
<gene>
    <name evidence="10" type="ORF">Prum_004180</name>
</gene>
<dbReference type="InterPro" id="IPR005084">
    <property type="entry name" value="CBM6"/>
</dbReference>
<evidence type="ECO:0000256" key="6">
    <source>
        <dbReference type="ARBA" id="ARBA00022837"/>
    </source>
</evidence>
<dbReference type="InterPro" id="IPR011050">
    <property type="entry name" value="Pectin_lyase_fold/virulence"/>
</dbReference>
<dbReference type="InterPro" id="IPR011459">
    <property type="entry name" value="DUF1565"/>
</dbReference>
<dbReference type="PANTHER" id="PTHR40088">
    <property type="entry name" value="PECTATE LYASE (EUROFUNG)"/>
    <property type="match status" value="1"/>
</dbReference>
<dbReference type="SUPFAM" id="SSF49785">
    <property type="entry name" value="Galactose-binding domain-like"/>
    <property type="match status" value="1"/>
</dbReference>
<dbReference type="InterPro" id="IPR053868">
    <property type="entry name" value="Pel9A-like_beta_helix"/>
</dbReference>
<evidence type="ECO:0000256" key="2">
    <source>
        <dbReference type="ARBA" id="ARBA00004613"/>
    </source>
</evidence>
<keyword evidence="11" id="KW-1185">Reference proteome</keyword>
<reference evidence="10 11" key="2">
    <citation type="submission" date="2020-03" db="EMBL/GenBank/DDBJ databases">
        <authorList>
            <person name="Ichikawa N."/>
            <person name="Kimura A."/>
            <person name="Kitahashi Y."/>
            <person name="Uohara A."/>
        </authorList>
    </citation>
    <scope>NUCLEOTIDE SEQUENCE [LARGE SCALE GENOMIC DNA]</scope>
    <source>
        <strain evidence="10 11">NBRC 108638</strain>
    </source>
</reference>
<dbReference type="PANTHER" id="PTHR40088:SF1">
    <property type="entry name" value="PECTATE LYASE PEL9"/>
    <property type="match status" value="1"/>
</dbReference>
<dbReference type="PROSITE" id="PS51175">
    <property type="entry name" value="CBM6"/>
    <property type="match status" value="1"/>
</dbReference>
<proteinExistence type="inferred from homology"/>
<dbReference type="Pfam" id="PF07602">
    <property type="entry name" value="DUF1565"/>
    <property type="match status" value="1"/>
</dbReference>
<dbReference type="EMBL" id="BLPG01000001">
    <property type="protein sequence ID" value="GFJ86776.1"/>
    <property type="molecule type" value="Genomic_DNA"/>
</dbReference>
<dbReference type="InterPro" id="IPR008979">
    <property type="entry name" value="Galactose-bd-like_sf"/>
</dbReference>
<dbReference type="Pfam" id="PF22842">
    <property type="entry name" value="Pel9A-like_beta_helix"/>
    <property type="match status" value="1"/>
</dbReference>
<dbReference type="GO" id="GO:0005576">
    <property type="term" value="C:extracellular region"/>
    <property type="evidence" value="ECO:0007669"/>
    <property type="project" value="UniProtKB-SubCell"/>
</dbReference>
<evidence type="ECO:0000256" key="5">
    <source>
        <dbReference type="ARBA" id="ARBA00022729"/>
    </source>
</evidence>
<comment type="caution">
    <text evidence="10">The sequence shown here is derived from an EMBL/GenBank/DDBJ whole genome shotgun (WGS) entry which is preliminary data.</text>
</comment>
<name>A0A6V8KY92_9ACTN</name>
<dbReference type="SUPFAM" id="SSF51126">
    <property type="entry name" value="Pectin lyase-like"/>
    <property type="match status" value="1"/>
</dbReference>
<keyword evidence="7" id="KW-0456">Lyase</keyword>
<comment type="subcellular location">
    <subcellularLocation>
        <location evidence="2">Secreted</location>
    </subcellularLocation>
</comment>
<evidence type="ECO:0000313" key="10">
    <source>
        <dbReference type="EMBL" id="GFJ86776.1"/>
    </source>
</evidence>
<evidence type="ECO:0000256" key="7">
    <source>
        <dbReference type="ARBA" id="ARBA00023239"/>
    </source>
</evidence>
<dbReference type="AlphaFoldDB" id="A0A6V8KY92"/>
<keyword evidence="3" id="KW-0964">Secreted</keyword>
<comment type="cofactor">
    <cofactor evidence="1">
        <name>Ca(2+)</name>
        <dbReference type="ChEBI" id="CHEBI:29108"/>
    </cofactor>
</comment>
<dbReference type="Gene3D" id="2.160.20.10">
    <property type="entry name" value="Single-stranded right-handed beta-helix, Pectin lyase-like"/>
    <property type="match status" value="1"/>
</dbReference>
<evidence type="ECO:0000256" key="1">
    <source>
        <dbReference type="ARBA" id="ARBA00001913"/>
    </source>
</evidence>
<dbReference type="Gene3D" id="2.60.120.260">
    <property type="entry name" value="Galactose-binding domain-like"/>
    <property type="match status" value="1"/>
</dbReference>
<dbReference type="Proteomes" id="UP000482960">
    <property type="component" value="Unassembled WGS sequence"/>
</dbReference>
<evidence type="ECO:0000313" key="11">
    <source>
        <dbReference type="Proteomes" id="UP000482960"/>
    </source>
</evidence>
<keyword evidence="6" id="KW-0106">Calcium</keyword>
<dbReference type="GO" id="GO:0046872">
    <property type="term" value="F:metal ion binding"/>
    <property type="evidence" value="ECO:0007669"/>
    <property type="project" value="UniProtKB-KW"/>
</dbReference>
<dbReference type="InterPro" id="IPR012334">
    <property type="entry name" value="Pectin_lyas_fold"/>
</dbReference>
<dbReference type="InterPro" id="IPR052052">
    <property type="entry name" value="Polysaccharide_Lyase_9"/>
</dbReference>
<keyword evidence="5" id="KW-0732">Signal</keyword>
<dbReference type="GO" id="GO:0030246">
    <property type="term" value="F:carbohydrate binding"/>
    <property type="evidence" value="ECO:0007669"/>
    <property type="project" value="InterPro"/>
</dbReference>
<feature type="domain" description="CBM6" evidence="9">
    <location>
        <begin position="54"/>
        <end position="178"/>
    </location>
</feature>
<reference evidence="10 11" key="1">
    <citation type="submission" date="2020-03" db="EMBL/GenBank/DDBJ databases">
        <title>Whole genome shotgun sequence of Phytohabitans rumicis NBRC 108638.</title>
        <authorList>
            <person name="Komaki H."/>
            <person name="Tamura T."/>
        </authorList>
    </citation>
    <scope>NUCLEOTIDE SEQUENCE [LARGE SCALE GENOMIC DNA]</scope>
    <source>
        <strain evidence="10 11">NBRC 108638</strain>
    </source>
</reference>
<evidence type="ECO:0000256" key="4">
    <source>
        <dbReference type="ARBA" id="ARBA00022723"/>
    </source>
</evidence>
<accession>A0A6V8KY92</accession>
<evidence type="ECO:0000256" key="8">
    <source>
        <dbReference type="ARBA" id="ARBA00038263"/>
    </source>
</evidence>
<keyword evidence="4" id="KW-0479">Metal-binding</keyword>
<dbReference type="Pfam" id="PF03422">
    <property type="entry name" value="CBM_6"/>
    <property type="match status" value="1"/>
</dbReference>
<evidence type="ECO:0000256" key="3">
    <source>
        <dbReference type="ARBA" id="ARBA00022525"/>
    </source>
</evidence>
<dbReference type="GO" id="GO:0016837">
    <property type="term" value="F:carbon-oxygen lyase activity, acting on polysaccharides"/>
    <property type="evidence" value="ECO:0007669"/>
    <property type="project" value="TreeGrafter"/>
</dbReference>
<protein>
    <submittedName>
        <fullName evidence="10">Silent information regulator protein Sir2</fullName>
    </submittedName>
</protein>
<sequence>MGSDILFSGKRFPYGKANPHGDVPMHAKPMIASAGLVAATLVVLSPSAAHAAPTRYEAENSPAVCTGTIDSNWAGYSGTGFCNGNNATGAYAQFTVNASAAGTATLGVRFANGTTTVRPASLIVNGSTVQTPSFEGTGAWSTWVTKTLTVSVNAGSNTIRLNPTVAAGLPNIDYLDFEVGSTPQPTNALYVATNGNDSNAGTLSAPLLTIQRAVNLAQPGYSIFIRGGTYAPSTNIQILTNGTSSQPITMRNYNNERVIIDGENMSYTPGAVGSTIPRPERGAIHIEGDYWRLIGLEIIHGPYGVFGLDSSNNYYERLVTRDNYESGFHLFLTSSNNQIINLDSYGNRDPRSNGESADGLAIKEGSGTGNVVRGARLWNNSDDGLDWWMFSSPILVENSLAWGNGFNRWNLPDFTGDGNGFKLGGNAVASNHTVRNSMTWDNAVSGFIDNNNPGQHRIERCTAWDNPGTGFDFDRSDSTLTNNLAVANGTAFSYGANSAGSANSWDIGGSWSLASTDPSTITGARTADGSIPSSTFLRPANGADVGARF</sequence>
<evidence type="ECO:0000259" key="9">
    <source>
        <dbReference type="PROSITE" id="PS51175"/>
    </source>
</evidence>